<evidence type="ECO:0000256" key="2">
    <source>
        <dbReference type="ARBA" id="ARBA00022475"/>
    </source>
</evidence>
<dbReference type="PROSITE" id="PS50893">
    <property type="entry name" value="ABC_TRANSPORTER_2"/>
    <property type="match status" value="1"/>
</dbReference>
<dbReference type="Gene3D" id="3.40.50.300">
    <property type="entry name" value="P-loop containing nucleotide triphosphate hydrolases"/>
    <property type="match status" value="1"/>
</dbReference>
<keyword evidence="7" id="KW-0472">Membrane</keyword>
<dbReference type="AlphaFoldDB" id="A0A4Y3WFY5"/>
<dbReference type="InterPro" id="IPR008995">
    <property type="entry name" value="Mo/tungstate-bd_C_term_dom"/>
</dbReference>
<dbReference type="InterPro" id="IPR017871">
    <property type="entry name" value="ABC_transporter-like_CS"/>
</dbReference>
<evidence type="ECO:0000256" key="3">
    <source>
        <dbReference type="ARBA" id="ARBA00022519"/>
    </source>
</evidence>
<dbReference type="Proteomes" id="UP000320338">
    <property type="component" value="Unassembled WGS sequence"/>
</dbReference>
<dbReference type="RefSeq" id="WP_246085595.1">
    <property type="nucleotide sequence ID" value="NZ_BAAARZ010000017.1"/>
</dbReference>
<evidence type="ECO:0000256" key="6">
    <source>
        <dbReference type="ARBA" id="ARBA00022967"/>
    </source>
</evidence>
<evidence type="ECO:0000259" key="8">
    <source>
        <dbReference type="PROSITE" id="PS50893"/>
    </source>
</evidence>
<dbReference type="EMBL" id="BJNG01000001">
    <property type="protein sequence ID" value="GEC17917.1"/>
    <property type="molecule type" value="Genomic_DNA"/>
</dbReference>
<keyword evidence="6" id="KW-1278">Translocase</keyword>
<keyword evidence="4" id="KW-0547">Nucleotide-binding</keyword>
<keyword evidence="2" id="KW-1003">Cell membrane</keyword>
<evidence type="ECO:0000256" key="1">
    <source>
        <dbReference type="ARBA" id="ARBA00022448"/>
    </source>
</evidence>
<evidence type="ECO:0000313" key="10">
    <source>
        <dbReference type="Proteomes" id="UP000320338"/>
    </source>
</evidence>
<name>A0A4Y3WFY5_9PSEU</name>
<dbReference type="InterPro" id="IPR003439">
    <property type="entry name" value="ABC_transporter-like_ATP-bd"/>
</dbReference>
<gene>
    <name evidence="9" type="ORF">PHY01_02000</name>
</gene>
<dbReference type="InterPro" id="IPR027417">
    <property type="entry name" value="P-loop_NTPase"/>
</dbReference>
<dbReference type="GO" id="GO:0043190">
    <property type="term" value="C:ATP-binding cassette (ABC) transporter complex"/>
    <property type="evidence" value="ECO:0007669"/>
    <property type="project" value="InterPro"/>
</dbReference>
<protein>
    <submittedName>
        <fullName evidence="9">ABC transporter</fullName>
    </submittedName>
</protein>
<evidence type="ECO:0000256" key="4">
    <source>
        <dbReference type="ARBA" id="ARBA00022741"/>
    </source>
</evidence>
<dbReference type="SUPFAM" id="SSF50331">
    <property type="entry name" value="MOP-like"/>
    <property type="match status" value="1"/>
</dbReference>
<dbReference type="PROSITE" id="PS00211">
    <property type="entry name" value="ABC_TRANSPORTER_1"/>
    <property type="match status" value="1"/>
</dbReference>
<sequence>MTPALVVTGAWASYPGTPVLHGIDLTVDAGELVAVLGGSGCGKTTLLRAIAGFHPLDGGTVELAGRLVAGPGVDVAPERRGVGLVPQDGALFGHLSVAANVGFGLGRAARRSGRVEEMLELVGLPGYGPRRPAELSGGQQQRVALARALAPAPALVLLDEPFTALDAGLRAEVREQVCTALRAAGAAAVLVTHDQQEALGAADRVAVLVAGRVVQAGAPHELYRTPVDLDVGTFVGEAVVLAAQVHGGRADTALGRLDVDGPDGPGRVLLRPEQLRLRDGVAATVREVIFHGHDSTVLVEHGGSVLRCRTADGDLPAVGQRVDVEVAGPVLFYPSSGQQ</sequence>
<reference evidence="9 10" key="1">
    <citation type="submission" date="2019-06" db="EMBL/GenBank/DDBJ databases">
        <title>Whole genome shotgun sequence of Pseudonocardia hydrocarbonoxydans NBRC 14498.</title>
        <authorList>
            <person name="Hosoyama A."/>
            <person name="Uohara A."/>
            <person name="Ohji S."/>
            <person name="Ichikawa N."/>
        </authorList>
    </citation>
    <scope>NUCLEOTIDE SEQUENCE [LARGE SCALE GENOMIC DNA]</scope>
    <source>
        <strain evidence="9 10">NBRC 14498</strain>
    </source>
</reference>
<keyword evidence="3" id="KW-0997">Cell inner membrane</keyword>
<dbReference type="InterPro" id="IPR003593">
    <property type="entry name" value="AAA+_ATPase"/>
</dbReference>
<proteinExistence type="predicted"/>
<feature type="domain" description="ABC transporter" evidence="8">
    <location>
        <begin position="5"/>
        <end position="235"/>
    </location>
</feature>
<dbReference type="PANTHER" id="PTHR42781">
    <property type="entry name" value="SPERMIDINE/PUTRESCINE IMPORT ATP-BINDING PROTEIN POTA"/>
    <property type="match status" value="1"/>
</dbReference>
<comment type="caution">
    <text evidence="9">The sequence shown here is derived from an EMBL/GenBank/DDBJ whole genome shotgun (WGS) entry which is preliminary data.</text>
</comment>
<accession>A0A4Y3WFY5</accession>
<dbReference type="InterPro" id="IPR013611">
    <property type="entry name" value="Transp-assoc_OB_typ2"/>
</dbReference>
<dbReference type="InterPro" id="IPR050093">
    <property type="entry name" value="ABC_SmlMolc_Importer"/>
</dbReference>
<dbReference type="Pfam" id="PF08402">
    <property type="entry name" value="TOBE_2"/>
    <property type="match status" value="1"/>
</dbReference>
<keyword evidence="10" id="KW-1185">Reference proteome</keyword>
<dbReference type="GO" id="GO:0005524">
    <property type="term" value="F:ATP binding"/>
    <property type="evidence" value="ECO:0007669"/>
    <property type="project" value="UniProtKB-KW"/>
</dbReference>
<keyword evidence="1" id="KW-0813">Transport</keyword>
<evidence type="ECO:0000313" key="9">
    <source>
        <dbReference type="EMBL" id="GEC17917.1"/>
    </source>
</evidence>
<evidence type="ECO:0000256" key="7">
    <source>
        <dbReference type="ARBA" id="ARBA00023136"/>
    </source>
</evidence>
<dbReference type="SMART" id="SM00382">
    <property type="entry name" value="AAA"/>
    <property type="match status" value="1"/>
</dbReference>
<dbReference type="GO" id="GO:0016887">
    <property type="term" value="F:ATP hydrolysis activity"/>
    <property type="evidence" value="ECO:0007669"/>
    <property type="project" value="InterPro"/>
</dbReference>
<dbReference type="SUPFAM" id="SSF52540">
    <property type="entry name" value="P-loop containing nucleoside triphosphate hydrolases"/>
    <property type="match status" value="1"/>
</dbReference>
<keyword evidence="5" id="KW-0067">ATP-binding</keyword>
<organism evidence="9 10">
    <name type="scientific">Pseudonocardia hydrocarbonoxydans</name>
    <dbReference type="NCBI Taxonomy" id="76726"/>
    <lineage>
        <taxon>Bacteria</taxon>
        <taxon>Bacillati</taxon>
        <taxon>Actinomycetota</taxon>
        <taxon>Actinomycetes</taxon>
        <taxon>Pseudonocardiales</taxon>
        <taxon>Pseudonocardiaceae</taxon>
        <taxon>Pseudonocardia</taxon>
    </lineage>
</organism>
<evidence type="ECO:0000256" key="5">
    <source>
        <dbReference type="ARBA" id="ARBA00022840"/>
    </source>
</evidence>
<dbReference type="PANTHER" id="PTHR42781:SF5">
    <property type="entry name" value="PUTRESCINE TRANSPORT ATP-BINDING PROTEIN POTG"/>
    <property type="match status" value="1"/>
</dbReference>
<dbReference type="Pfam" id="PF00005">
    <property type="entry name" value="ABC_tran"/>
    <property type="match status" value="1"/>
</dbReference>
<dbReference type="GO" id="GO:0022857">
    <property type="term" value="F:transmembrane transporter activity"/>
    <property type="evidence" value="ECO:0007669"/>
    <property type="project" value="InterPro"/>
</dbReference>